<accession>A0A2T5I1T5</accession>
<dbReference type="InterPro" id="IPR008972">
    <property type="entry name" value="Cupredoxin"/>
</dbReference>
<gene>
    <name evidence="2" type="ORF">C8R26_106138</name>
</gene>
<evidence type="ECO:0000313" key="2">
    <source>
        <dbReference type="EMBL" id="PTQ77791.1"/>
    </source>
</evidence>
<dbReference type="InterPro" id="IPR045087">
    <property type="entry name" value="Cu-oxidase_fam"/>
</dbReference>
<dbReference type="InterPro" id="IPR011707">
    <property type="entry name" value="Cu-oxidase-like_N"/>
</dbReference>
<dbReference type="PANTHER" id="PTHR11709">
    <property type="entry name" value="MULTI-COPPER OXIDASE"/>
    <property type="match status" value="1"/>
</dbReference>
<dbReference type="SUPFAM" id="SSF49503">
    <property type="entry name" value="Cupredoxins"/>
    <property type="match status" value="2"/>
</dbReference>
<protein>
    <submittedName>
        <fullName evidence="2">Multicopper oxidase</fullName>
    </submittedName>
</protein>
<feature type="domain" description="Plastocyanin-like" evidence="1">
    <location>
        <begin position="98"/>
        <end position="213"/>
    </location>
</feature>
<dbReference type="GO" id="GO:0005507">
    <property type="term" value="F:copper ion binding"/>
    <property type="evidence" value="ECO:0007669"/>
    <property type="project" value="InterPro"/>
</dbReference>
<name>A0A2T5I1T5_9PROT</name>
<dbReference type="GO" id="GO:0016491">
    <property type="term" value="F:oxidoreductase activity"/>
    <property type="evidence" value="ECO:0007669"/>
    <property type="project" value="TreeGrafter"/>
</dbReference>
<reference evidence="2 3" key="1">
    <citation type="submission" date="2018-04" db="EMBL/GenBank/DDBJ databases">
        <title>Active sludge and wastewater microbial communities from Klosterneuburg, Austria.</title>
        <authorList>
            <person name="Wagner M."/>
        </authorList>
    </citation>
    <scope>NUCLEOTIDE SEQUENCE [LARGE SCALE GENOMIC DNA]</scope>
    <source>
        <strain evidence="2 3">Nm49</strain>
    </source>
</reference>
<dbReference type="PANTHER" id="PTHR11709:SF486">
    <property type="entry name" value="MULTICOPPER OXIDASE"/>
    <property type="match status" value="1"/>
</dbReference>
<dbReference type="AlphaFoldDB" id="A0A2T5I1T5"/>
<dbReference type="Pfam" id="PF07732">
    <property type="entry name" value="Cu-oxidase_3"/>
    <property type="match status" value="1"/>
</dbReference>
<dbReference type="Proteomes" id="UP000244128">
    <property type="component" value="Unassembled WGS sequence"/>
</dbReference>
<dbReference type="Gene3D" id="2.60.40.420">
    <property type="entry name" value="Cupredoxins - blue copper proteins"/>
    <property type="match status" value="1"/>
</dbReference>
<sequence>MSFQVNQSSCDMPLSQSVIETAKIPYRSFCARAAAGFALAMSISFIGADKSYAAEHVIEMTAKDIADDGFGNKLLAYQMLSHRIDGLDVTERYSNAPTIPGPIIELTEGDKVKLTLLNTIDPAYPVSGNSKQVSVHVHGVHYKILSDGTLRVINRKLDEGAGEGPEDTFASYEYEWDVAPGTAGTWPYHDHNYENHNGSEHKGLFGAIIVNPAATPRPQNNYKFSKEYVLYLGDDAFWGVEIDSTTKKQTKHGVNPTLNAPKNTDVRFHLIALGTDLHNFSLNNYKWFDPGTHNLINQVAIGPLEKHVFVIRSKNSTQYVDNNFSNKLLGMKGRFIVD</sequence>
<evidence type="ECO:0000259" key="1">
    <source>
        <dbReference type="Pfam" id="PF07732"/>
    </source>
</evidence>
<evidence type="ECO:0000313" key="3">
    <source>
        <dbReference type="Proteomes" id="UP000244128"/>
    </source>
</evidence>
<organism evidence="2 3">
    <name type="scientific">Nitrosomonas oligotropha</name>
    <dbReference type="NCBI Taxonomy" id="42354"/>
    <lineage>
        <taxon>Bacteria</taxon>
        <taxon>Pseudomonadati</taxon>
        <taxon>Pseudomonadota</taxon>
        <taxon>Betaproteobacteria</taxon>
        <taxon>Nitrosomonadales</taxon>
        <taxon>Nitrosomonadaceae</taxon>
        <taxon>Nitrosomonas</taxon>
    </lineage>
</organism>
<dbReference type="RefSeq" id="WP_107802821.1">
    <property type="nucleotide sequence ID" value="NZ_QAOI01000006.1"/>
</dbReference>
<proteinExistence type="predicted"/>
<comment type="caution">
    <text evidence="2">The sequence shown here is derived from an EMBL/GenBank/DDBJ whole genome shotgun (WGS) entry which is preliminary data.</text>
</comment>
<dbReference type="EMBL" id="QAOI01000006">
    <property type="protein sequence ID" value="PTQ77791.1"/>
    <property type="molecule type" value="Genomic_DNA"/>
</dbReference>